<evidence type="ECO:0000313" key="4">
    <source>
        <dbReference type="EMBL" id="OZJ01495.1"/>
    </source>
</evidence>
<dbReference type="GO" id="GO:0016651">
    <property type="term" value="F:oxidoreductase activity, acting on NAD(P)H"/>
    <property type="evidence" value="ECO:0007669"/>
    <property type="project" value="TreeGrafter"/>
</dbReference>
<comment type="caution">
    <text evidence="4">The sequence shown here is derived from an EMBL/GenBank/DDBJ whole genome shotgun (WGS) entry which is preliminary data.</text>
</comment>
<gene>
    <name evidence="4" type="ORF">BZG36_05639</name>
</gene>
<accession>A0A261XT09</accession>
<evidence type="ECO:0000256" key="2">
    <source>
        <dbReference type="ARBA" id="ARBA00023002"/>
    </source>
</evidence>
<dbReference type="Gene3D" id="3.40.50.720">
    <property type="entry name" value="NAD(P)-binding Rossmann-like Domain"/>
    <property type="match status" value="1"/>
</dbReference>
<protein>
    <recommendedName>
        <fullName evidence="3">Alcohol dehydrogenase-like N-terminal domain-containing protein</fullName>
    </recommendedName>
</protein>
<dbReference type="GO" id="GO:0070402">
    <property type="term" value="F:NADPH binding"/>
    <property type="evidence" value="ECO:0007669"/>
    <property type="project" value="TreeGrafter"/>
</dbReference>
<dbReference type="PANTHER" id="PTHR48106:SF18">
    <property type="entry name" value="QUINONE OXIDOREDUCTASE PIG3"/>
    <property type="match status" value="1"/>
</dbReference>
<keyword evidence="5" id="KW-1185">Reference proteome</keyword>
<keyword evidence="2" id="KW-0560">Oxidoreductase</keyword>
<keyword evidence="1" id="KW-0521">NADP</keyword>
<feature type="domain" description="Alcohol dehydrogenase-like N-terminal" evidence="3">
    <location>
        <begin position="14"/>
        <end position="95"/>
    </location>
</feature>
<proteinExistence type="predicted"/>
<sequence length="246" mass="26848">VLKVETLPVPVPKENQVLIRVKAFGLNRSEMFTRQGHSLRDKFPRILGIEAVGLVEETTSPRCKKGDIVATCMGGMGLDFDGGYAEYTCVPATQLQVIKTELPWEILGTMPEMLQTAYGSVFRALCLARALPDGFDKALELVGTTTLLDSLKCVKVGICCMTGVVGNSWWIDKFVPMEAVPSGVCLTTYSGGPNEFMATPLEERAQQIKAGKMRVNIGKTFHLDQIVEAHQCIKTNQAGEKIVALP</sequence>
<dbReference type="Gene3D" id="3.90.180.10">
    <property type="entry name" value="Medium-chain alcohol dehydrogenases, catalytic domain"/>
    <property type="match status" value="2"/>
</dbReference>
<dbReference type="EMBL" id="MVBO01000332">
    <property type="protein sequence ID" value="OZJ01495.1"/>
    <property type="molecule type" value="Genomic_DNA"/>
</dbReference>
<dbReference type="Proteomes" id="UP000242875">
    <property type="component" value="Unassembled WGS sequence"/>
</dbReference>
<evidence type="ECO:0000256" key="1">
    <source>
        <dbReference type="ARBA" id="ARBA00022857"/>
    </source>
</evidence>
<feature type="non-terminal residue" evidence="4">
    <location>
        <position position="1"/>
    </location>
</feature>
<dbReference type="Pfam" id="PF08240">
    <property type="entry name" value="ADH_N"/>
    <property type="match status" value="1"/>
</dbReference>
<dbReference type="AlphaFoldDB" id="A0A261XT09"/>
<dbReference type="InterPro" id="IPR011032">
    <property type="entry name" value="GroES-like_sf"/>
</dbReference>
<evidence type="ECO:0000313" key="5">
    <source>
        <dbReference type="Proteomes" id="UP000242875"/>
    </source>
</evidence>
<reference evidence="4 5" key="1">
    <citation type="journal article" date="2017" name="Mycologia">
        <title>Bifiguratus adelaidae, gen. et sp. nov., a new member of Mucoromycotina in endophytic and soil-dwelling habitats.</title>
        <authorList>
            <person name="Torres-Cruz T.J."/>
            <person name="Billingsley Tobias T.L."/>
            <person name="Almatruk M."/>
            <person name="Hesse C."/>
            <person name="Kuske C.R."/>
            <person name="Desiro A."/>
            <person name="Benucci G.M."/>
            <person name="Bonito G."/>
            <person name="Stajich J.E."/>
            <person name="Dunlap C."/>
            <person name="Arnold A.E."/>
            <person name="Porras-Alfaro A."/>
        </authorList>
    </citation>
    <scope>NUCLEOTIDE SEQUENCE [LARGE SCALE GENOMIC DNA]</scope>
    <source>
        <strain evidence="4 5">AZ0501</strain>
    </source>
</reference>
<evidence type="ECO:0000259" key="3">
    <source>
        <dbReference type="Pfam" id="PF08240"/>
    </source>
</evidence>
<name>A0A261XT09_9FUNG</name>
<organism evidence="4 5">
    <name type="scientific">Bifiguratus adelaidae</name>
    <dbReference type="NCBI Taxonomy" id="1938954"/>
    <lineage>
        <taxon>Eukaryota</taxon>
        <taxon>Fungi</taxon>
        <taxon>Fungi incertae sedis</taxon>
        <taxon>Mucoromycota</taxon>
        <taxon>Mucoromycotina</taxon>
        <taxon>Endogonomycetes</taxon>
        <taxon>Endogonales</taxon>
        <taxon>Endogonales incertae sedis</taxon>
        <taxon>Bifiguratus</taxon>
    </lineage>
</organism>
<dbReference type="SUPFAM" id="SSF50129">
    <property type="entry name" value="GroES-like"/>
    <property type="match status" value="1"/>
</dbReference>
<dbReference type="OrthoDB" id="2448418at2759"/>
<dbReference type="InterPro" id="IPR013154">
    <property type="entry name" value="ADH-like_N"/>
</dbReference>
<dbReference type="PANTHER" id="PTHR48106">
    <property type="entry name" value="QUINONE OXIDOREDUCTASE PIG3-RELATED"/>
    <property type="match status" value="1"/>
</dbReference>
<dbReference type="Pfam" id="PF13602">
    <property type="entry name" value="ADH_zinc_N_2"/>
    <property type="match status" value="1"/>
</dbReference>